<dbReference type="AlphaFoldDB" id="A0A2T9Y429"/>
<name>A0A2T9Y429_9FUNG</name>
<reference evidence="1 2" key="1">
    <citation type="journal article" date="2018" name="MBio">
        <title>Comparative Genomics Reveals the Core Gene Toolbox for the Fungus-Insect Symbiosis.</title>
        <authorList>
            <person name="Wang Y."/>
            <person name="Stata M."/>
            <person name="Wang W."/>
            <person name="Stajich J.E."/>
            <person name="White M.M."/>
            <person name="Moncalvo J.M."/>
        </authorList>
    </citation>
    <scope>NUCLEOTIDE SEQUENCE [LARGE SCALE GENOMIC DNA]</scope>
    <source>
        <strain evidence="1 2">SWE-8-4</strain>
    </source>
</reference>
<keyword evidence="2" id="KW-1185">Reference proteome</keyword>
<comment type="caution">
    <text evidence="1">The sequence shown here is derived from an EMBL/GenBank/DDBJ whole genome shotgun (WGS) entry which is preliminary data.</text>
</comment>
<evidence type="ECO:0000313" key="1">
    <source>
        <dbReference type="EMBL" id="PVU87105.1"/>
    </source>
</evidence>
<protein>
    <submittedName>
        <fullName evidence="1">Uncharacterized protein</fullName>
    </submittedName>
</protein>
<sequence>MPDTLQSEPEDIVKEIWCTAEKLKAVGISENNYSTVLSNKEENLVSDPRKKYEVWSSHFEKLANDSSGNNKCNKKRSSLMTLTEAAYPECNSTVCHVPIDSILSKYNNLKIQLSRDYERLRWLI</sequence>
<gene>
    <name evidence="1" type="ORF">BB561_006460</name>
</gene>
<accession>A0A2T9Y429</accession>
<evidence type="ECO:0000313" key="2">
    <source>
        <dbReference type="Proteomes" id="UP000245383"/>
    </source>
</evidence>
<proteinExistence type="predicted"/>
<dbReference type="Proteomes" id="UP000245383">
    <property type="component" value="Unassembled WGS sequence"/>
</dbReference>
<organism evidence="1 2">
    <name type="scientific">Smittium simulii</name>
    <dbReference type="NCBI Taxonomy" id="133385"/>
    <lineage>
        <taxon>Eukaryota</taxon>
        <taxon>Fungi</taxon>
        <taxon>Fungi incertae sedis</taxon>
        <taxon>Zoopagomycota</taxon>
        <taxon>Kickxellomycotina</taxon>
        <taxon>Harpellomycetes</taxon>
        <taxon>Harpellales</taxon>
        <taxon>Legeriomycetaceae</taxon>
        <taxon>Smittium</taxon>
    </lineage>
</organism>
<dbReference type="EMBL" id="MBFR01000553">
    <property type="protein sequence ID" value="PVU87105.1"/>
    <property type="molecule type" value="Genomic_DNA"/>
</dbReference>